<evidence type="ECO:0000313" key="2">
    <source>
        <dbReference type="EMBL" id="MCY0149672.1"/>
    </source>
</evidence>
<evidence type="ECO:0000313" key="3">
    <source>
        <dbReference type="Proteomes" id="UP001073227"/>
    </source>
</evidence>
<feature type="transmembrane region" description="Helical" evidence="1">
    <location>
        <begin position="385"/>
        <end position="404"/>
    </location>
</feature>
<name>A0ABT3ZD17_9HYPH</name>
<accession>A0ABT3ZD17</accession>
<feature type="transmembrane region" description="Helical" evidence="1">
    <location>
        <begin position="311"/>
        <end position="332"/>
    </location>
</feature>
<dbReference type="RefSeq" id="WP_267655119.1">
    <property type="nucleotide sequence ID" value="NZ_JAOVZR010000001.1"/>
</dbReference>
<comment type="caution">
    <text evidence="2">The sequence shown here is derived from an EMBL/GenBank/DDBJ whole genome shotgun (WGS) entry which is preliminary data.</text>
</comment>
<dbReference type="Proteomes" id="UP001073227">
    <property type="component" value="Unassembled WGS sequence"/>
</dbReference>
<feature type="transmembrane region" description="Helical" evidence="1">
    <location>
        <begin position="257"/>
        <end position="276"/>
    </location>
</feature>
<keyword evidence="1" id="KW-0472">Membrane</keyword>
<feature type="transmembrane region" description="Helical" evidence="1">
    <location>
        <begin position="179"/>
        <end position="202"/>
    </location>
</feature>
<keyword evidence="1" id="KW-1133">Transmembrane helix</keyword>
<dbReference type="EMBL" id="JAOVZR010000001">
    <property type="protein sequence ID" value="MCY0149672.1"/>
    <property type="molecule type" value="Genomic_DNA"/>
</dbReference>
<organism evidence="2 3">
    <name type="scientific">Hoeflea algicola</name>
    <dbReference type="NCBI Taxonomy" id="2983763"/>
    <lineage>
        <taxon>Bacteria</taxon>
        <taxon>Pseudomonadati</taxon>
        <taxon>Pseudomonadota</taxon>
        <taxon>Alphaproteobacteria</taxon>
        <taxon>Hyphomicrobiales</taxon>
        <taxon>Rhizobiaceae</taxon>
        <taxon>Hoeflea</taxon>
    </lineage>
</organism>
<reference evidence="2" key="1">
    <citation type="submission" date="2022-10" db="EMBL/GenBank/DDBJ databases">
        <title>Hoeflea sp. G2-23, isolated from marine algae.</title>
        <authorList>
            <person name="Kristyanto S."/>
            <person name="Kim J.M."/>
            <person name="Jeon C.O."/>
        </authorList>
    </citation>
    <scope>NUCLEOTIDE SEQUENCE</scope>
    <source>
        <strain evidence="2">G2-23</strain>
    </source>
</reference>
<feature type="transmembrane region" description="Helical" evidence="1">
    <location>
        <begin position="41"/>
        <end position="60"/>
    </location>
</feature>
<keyword evidence="3" id="KW-1185">Reference proteome</keyword>
<keyword evidence="1" id="KW-0812">Transmembrane</keyword>
<feature type="transmembrane region" description="Helical" evidence="1">
    <location>
        <begin position="67"/>
        <end position="96"/>
    </location>
</feature>
<feature type="transmembrane region" description="Helical" evidence="1">
    <location>
        <begin position="424"/>
        <end position="441"/>
    </location>
</feature>
<protein>
    <submittedName>
        <fullName evidence="2">Uncharacterized protein</fullName>
    </submittedName>
</protein>
<feature type="transmembrane region" description="Helical" evidence="1">
    <location>
        <begin position="116"/>
        <end position="140"/>
    </location>
</feature>
<proteinExistence type="predicted"/>
<gene>
    <name evidence="2" type="ORF">OEG84_18645</name>
</gene>
<evidence type="ECO:0000256" key="1">
    <source>
        <dbReference type="SAM" id="Phobius"/>
    </source>
</evidence>
<sequence length="496" mass="56082">MTSLDITTSPGPITFNPLRWRRWWLDIDRNEAAQRWAQTGLGQGLLHFGFIALMFLLPVIRTKHAALVAIALVLCAVFPARRMLLLTAVGAVYFLLKPLKQEAHYTYFDELVSSSYLSLPSTFGFAIFGLVFMAFAYLLIHNQTSRNIEFIARRPIQFMLALGAGLAAMTIAVPDQHPAFSIAWVSLGYLSGSFFFLGYILLDSRSKTALPVHQQLGFLRPVWAAGSVPLKGPAFFRKFEAKTPTDMAITRLKALKLVVWATILFWIWEIGFNWFVHGALELPHLEAMISATANGASETAVLRWTVLAADFLGQIVVFGASIHLFIAVIRMVGFNVPRGMAKPLASRTMSEFWSRYLFYFKEILADFFFYPTFQRCFKKYPRLRMAFATFMAAFVGNMLFDFISDSPSFAIAGFWETVRGYSSYAIYAGALTTGLIWSQLYQKKPSAEDGWFRYDVLPRVQVILFYGLLQVFDDSSGMVPVGERIYFFLSLFGVHT</sequence>
<feature type="transmembrane region" description="Helical" evidence="1">
    <location>
        <begin position="152"/>
        <end position="173"/>
    </location>
</feature>